<accession>A0A414X2U1</accession>
<feature type="signal peptide" evidence="6">
    <location>
        <begin position="1"/>
        <end position="22"/>
    </location>
</feature>
<evidence type="ECO:0000313" key="12">
    <source>
        <dbReference type="Proteomes" id="UP000285750"/>
    </source>
</evidence>
<gene>
    <name evidence="10" type="ORF">DW204_05360</name>
    <name evidence="9" type="ORF">DWY14_02285</name>
</gene>
<evidence type="ECO:0000256" key="3">
    <source>
        <dbReference type="ARBA" id="ARBA00022729"/>
    </source>
</evidence>
<dbReference type="RefSeq" id="WP_118243182.1">
    <property type="nucleotide sequence ID" value="NZ_CASFMT010000023.1"/>
</dbReference>
<feature type="domain" description="RagB/SusD" evidence="7">
    <location>
        <begin position="346"/>
        <end position="521"/>
    </location>
</feature>
<evidence type="ECO:0000256" key="6">
    <source>
        <dbReference type="SAM" id="SignalP"/>
    </source>
</evidence>
<comment type="caution">
    <text evidence="10">The sequence shown here is derived from an EMBL/GenBank/DDBJ whole genome shotgun (WGS) entry which is preliminary data.</text>
</comment>
<feature type="domain" description="SusD-like N-terminal" evidence="8">
    <location>
        <begin position="23"/>
        <end position="228"/>
    </location>
</feature>
<evidence type="ECO:0000313" key="10">
    <source>
        <dbReference type="EMBL" id="RHH47165.1"/>
    </source>
</evidence>
<dbReference type="InterPro" id="IPR033985">
    <property type="entry name" value="SusD-like_N"/>
</dbReference>
<organism evidence="10 11">
    <name type="scientific">Phocaeicola plebeius</name>
    <dbReference type="NCBI Taxonomy" id="310297"/>
    <lineage>
        <taxon>Bacteria</taxon>
        <taxon>Pseudomonadati</taxon>
        <taxon>Bacteroidota</taxon>
        <taxon>Bacteroidia</taxon>
        <taxon>Bacteroidales</taxon>
        <taxon>Bacteroidaceae</taxon>
        <taxon>Phocaeicola</taxon>
    </lineage>
</organism>
<evidence type="ECO:0000313" key="9">
    <source>
        <dbReference type="EMBL" id="RGS09951.1"/>
    </source>
</evidence>
<dbReference type="GO" id="GO:0009279">
    <property type="term" value="C:cell outer membrane"/>
    <property type="evidence" value="ECO:0007669"/>
    <property type="project" value="UniProtKB-SubCell"/>
</dbReference>
<dbReference type="SUPFAM" id="SSF48452">
    <property type="entry name" value="TPR-like"/>
    <property type="match status" value="1"/>
</dbReference>
<dbReference type="EMBL" id="QRJS01000009">
    <property type="protein sequence ID" value="RHH47165.1"/>
    <property type="molecule type" value="Genomic_DNA"/>
</dbReference>
<dbReference type="Proteomes" id="UP000285750">
    <property type="component" value="Unassembled WGS sequence"/>
</dbReference>
<dbReference type="Gene3D" id="1.25.40.390">
    <property type="match status" value="1"/>
</dbReference>
<proteinExistence type="inferred from homology"/>
<reference evidence="11 12" key="1">
    <citation type="submission" date="2018-08" db="EMBL/GenBank/DDBJ databases">
        <title>A genome reference for cultivated species of the human gut microbiota.</title>
        <authorList>
            <person name="Zou Y."/>
            <person name="Xue W."/>
            <person name="Luo G."/>
        </authorList>
    </citation>
    <scope>NUCLEOTIDE SEQUENCE [LARGE SCALE GENOMIC DNA]</scope>
    <source>
        <strain evidence="9 12">AF24-16AC</strain>
        <strain evidence="10 11">AM17-44</strain>
    </source>
</reference>
<keyword evidence="4" id="KW-0472">Membrane</keyword>
<evidence type="ECO:0000313" key="11">
    <source>
        <dbReference type="Proteomes" id="UP000284998"/>
    </source>
</evidence>
<sequence length="521" mass="59131">MKKNIFLASLFAMGVLTLPSCTDFLTENDPNHIVAENFFSTENDVERAVNGAYMALRSGSCMGEGSTAYTEERSDNAGRWDNQSAAGEPFQFTDFSLLPSNTYLKSHWNAMFTTINNANFAIKGAESISFDEEVQKNEYLAEAKFVRALAYFDVVRKWGDAPLVTQYLSTPDEITANTHRVDKSQVYALIVEDLKFGLDKNALPNYTEAERGRANKAAAAGLLGKVYLTMAHVLEDGKRNEYLNNAKTYLEQCYEMRSFGELSEISFDPEASNGVFNVNNKTTCPEILFQIVYKQGDKDYHSSIAKNTQPGGETTNSLYATQGVPMLKVTPDLVKEFETSDNGYGWTDARYAYSVGHSDSQNCYYVTKYRDKSDAAGTLGYGGNDWIVLRYADVILMLAEVYEELDDTDVAISYLNKVRARAGVPDYEVVKNDPVYSHKFPTLKLAILHERRVELAFENQRWYDLLRFFTPSELVEYMHAKNQDDYNESNLQNFTETDIYYPIPYDEWLLNPEGMYQNEGY</sequence>
<keyword evidence="5" id="KW-0998">Cell outer membrane</keyword>
<dbReference type="InterPro" id="IPR012944">
    <property type="entry name" value="SusD_RagB_dom"/>
</dbReference>
<evidence type="ECO:0000259" key="8">
    <source>
        <dbReference type="Pfam" id="PF14322"/>
    </source>
</evidence>
<dbReference type="EMBL" id="QRUY01000003">
    <property type="protein sequence ID" value="RGS09951.1"/>
    <property type="molecule type" value="Genomic_DNA"/>
</dbReference>
<keyword evidence="3 6" id="KW-0732">Signal</keyword>
<dbReference type="Proteomes" id="UP000284998">
    <property type="component" value="Unassembled WGS sequence"/>
</dbReference>
<dbReference type="CDD" id="cd08977">
    <property type="entry name" value="SusD"/>
    <property type="match status" value="1"/>
</dbReference>
<evidence type="ECO:0000256" key="1">
    <source>
        <dbReference type="ARBA" id="ARBA00004442"/>
    </source>
</evidence>
<feature type="chain" id="PRO_5036350133" evidence="6">
    <location>
        <begin position="23"/>
        <end position="521"/>
    </location>
</feature>
<evidence type="ECO:0000256" key="5">
    <source>
        <dbReference type="ARBA" id="ARBA00023237"/>
    </source>
</evidence>
<evidence type="ECO:0000259" key="7">
    <source>
        <dbReference type="Pfam" id="PF07980"/>
    </source>
</evidence>
<dbReference type="Pfam" id="PF14322">
    <property type="entry name" value="SusD-like_3"/>
    <property type="match status" value="1"/>
</dbReference>
<evidence type="ECO:0000256" key="2">
    <source>
        <dbReference type="ARBA" id="ARBA00006275"/>
    </source>
</evidence>
<comment type="subcellular location">
    <subcellularLocation>
        <location evidence="1">Cell outer membrane</location>
    </subcellularLocation>
</comment>
<comment type="similarity">
    <text evidence="2">Belongs to the SusD family.</text>
</comment>
<dbReference type="AlphaFoldDB" id="A0A414X2U1"/>
<dbReference type="InterPro" id="IPR011990">
    <property type="entry name" value="TPR-like_helical_dom_sf"/>
</dbReference>
<protein>
    <submittedName>
        <fullName evidence="10">RagB/SusD family nutrient uptake outer membrane protein</fullName>
    </submittedName>
</protein>
<dbReference type="Pfam" id="PF07980">
    <property type="entry name" value="SusD_RagB"/>
    <property type="match status" value="1"/>
</dbReference>
<evidence type="ECO:0000256" key="4">
    <source>
        <dbReference type="ARBA" id="ARBA00023136"/>
    </source>
</evidence>
<name>A0A414X2U1_9BACT</name>